<evidence type="ECO:0000313" key="2">
    <source>
        <dbReference type="EMBL" id="CAG5069086.1"/>
    </source>
</evidence>
<accession>A0ABM8UNU1</accession>
<dbReference type="EMBL" id="CAJRAU010000002">
    <property type="protein sequence ID" value="CAG5069086.1"/>
    <property type="molecule type" value="Genomic_DNA"/>
</dbReference>
<keyword evidence="1" id="KW-1133">Transmembrane helix</keyword>
<dbReference type="Proteomes" id="UP000679725">
    <property type="component" value="Unassembled WGS sequence"/>
</dbReference>
<keyword evidence="3" id="KW-1185">Reference proteome</keyword>
<gene>
    <name evidence="2" type="ORF">DYBT9623_01821</name>
</gene>
<organism evidence="2 3">
    <name type="scientific">Dyadobacter linearis</name>
    <dbReference type="NCBI Taxonomy" id="2823330"/>
    <lineage>
        <taxon>Bacteria</taxon>
        <taxon>Pseudomonadati</taxon>
        <taxon>Bacteroidota</taxon>
        <taxon>Cytophagia</taxon>
        <taxon>Cytophagales</taxon>
        <taxon>Spirosomataceae</taxon>
        <taxon>Dyadobacter</taxon>
    </lineage>
</organism>
<evidence type="ECO:0000256" key="1">
    <source>
        <dbReference type="SAM" id="Phobius"/>
    </source>
</evidence>
<evidence type="ECO:0000313" key="3">
    <source>
        <dbReference type="Proteomes" id="UP000679725"/>
    </source>
</evidence>
<sequence>MADREFYGDRTVNRLEKVTTIVSRILYIGGTAFAFLLSFARIAHWQQINDLNDEKKTGIPTFQFFLLLTTPLVLSYLIKKIPAFVGRMRKARLYPRETFIRKGHGTIRDTKTKKGNYETRRHFLHIVHALDPVGVWVEVDEDIYLRARSNNTLPISYHPEKPGMMYVNVEKVETV</sequence>
<dbReference type="RefSeq" id="WP_215233178.1">
    <property type="nucleotide sequence ID" value="NZ_CAJRAU010000002.1"/>
</dbReference>
<reference evidence="2 3" key="1">
    <citation type="submission" date="2021-04" db="EMBL/GenBank/DDBJ databases">
        <authorList>
            <person name="Rodrigo-Torres L."/>
            <person name="Arahal R. D."/>
            <person name="Lucena T."/>
        </authorList>
    </citation>
    <scope>NUCLEOTIDE SEQUENCE [LARGE SCALE GENOMIC DNA]</scope>
    <source>
        <strain evidence="2 3">CECT 9623</strain>
    </source>
</reference>
<comment type="caution">
    <text evidence="2">The sequence shown here is derived from an EMBL/GenBank/DDBJ whole genome shotgun (WGS) entry which is preliminary data.</text>
</comment>
<keyword evidence="1" id="KW-0812">Transmembrane</keyword>
<feature type="transmembrane region" description="Helical" evidence="1">
    <location>
        <begin position="62"/>
        <end position="78"/>
    </location>
</feature>
<protein>
    <submittedName>
        <fullName evidence="2">Uncharacterized protein</fullName>
    </submittedName>
</protein>
<name>A0ABM8UNU1_9BACT</name>
<feature type="transmembrane region" description="Helical" evidence="1">
    <location>
        <begin position="21"/>
        <end position="42"/>
    </location>
</feature>
<proteinExistence type="predicted"/>
<keyword evidence="1" id="KW-0472">Membrane</keyword>